<dbReference type="Pfam" id="PF16015">
    <property type="entry name" value="Promethin"/>
    <property type="match status" value="1"/>
</dbReference>
<feature type="transmembrane region" description="Helical" evidence="2">
    <location>
        <begin position="109"/>
        <end position="131"/>
    </location>
</feature>
<name>A0AAW0FPZ2_9APHY</name>
<comment type="caution">
    <text evidence="3">The sequence shown here is derived from an EMBL/GenBank/DDBJ whole genome shotgun (WGS) entry which is preliminary data.</text>
</comment>
<evidence type="ECO:0000256" key="1">
    <source>
        <dbReference type="SAM" id="MobiDB-lite"/>
    </source>
</evidence>
<sequence>MAVAQVNNEDLQSYFERSASTVIQLSDKAESEYVRPGVNALMRSFQKKPVHSTFLSTWGLLSLLPVIAFIGFSLFVLGSCLFFALAGALIVSAVAIAAFGSVLTMTLVILFFVSVFLTTTIIGSFLALHLISRIRDHGVRDGGVIWAREVKDRFFAISASITDSSRQHGGAVVQGIYNPIEPTSSAGKMESDHQDEDERSSVADSVGSTVVVAFGADSKQEAQDNTDEISIDGLRNPSYGII</sequence>
<dbReference type="Proteomes" id="UP001385951">
    <property type="component" value="Unassembled WGS sequence"/>
</dbReference>
<feature type="transmembrane region" description="Helical" evidence="2">
    <location>
        <begin position="82"/>
        <end position="103"/>
    </location>
</feature>
<reference evidence="3 4" key="1">
    <citation type="submission" date="2022-09" db="EMBL/GenBank/DDBJ databases">
        <authorList>
            <person name="Palmer J.M."/>
        </authorList>
    </citation>
    <scope>NUCLEOTIDE SEQUENCE [LARGE SCALE GENOMIC DNA]</scope>
    <source>
        <strain evidence="3 4">DSM 7382</strain>
    </source>
</reference>
<accession>A0AAW0FPZ2</accession>
<feature type="region of interest" description="Disordered" evidence="1">
    <location>
        <begin position="184"/>
        <end position="242"/>
    </location>
</feature>
<keyword evidence="2" id="KW-1133">Transmembrane helix</keyword>
<feature type="transmembrane region" description="Helical" evidence="2">
    <location>
        <begin position="55"/>
        <end position="75"/>
    </location>
</feature>
<protein>
    <submittedName>
        <fullName evidence="3">Uncharacterized protein</fullName>
    </submittedName>
</protein>
<evidence type="ECO:0000256" key="2">
    <source>
        <dbReference type="SAM" id="Phobius"/>
    </source>
</evidence>
<dbReference type="EMBL" id="JASBNA010000029">
    <property type="protein sequence ID" value="KAK7683753.1"/>
    <property type="molecule type" value="Genomic_DNA"/>
</dbReference>
<evidence type="ECO:0000313" key="4">
    <source>
        <dbReference type="Proteomes" id="UP001385951"/>
    </source>
</evidence>
<dbReference type="AlphaFoldDB" id="A0AAW0FPZ2"/>
<keyword evidence="2" id="KW-0812">Transmembrane</keyword>
<proteinExistence type="predicted"/>
<evidence type="ECO:0000313" key="3">
    <source>
        <dbReference type="EMBL" id="KAK7683753.1"/>
    </source>
</evidence>
<gene>
    <name evidence="3" type="ORF">QCA50_013129</name>
</gene>
<keyword evidence="2" id="KW-0472">Membrane</keyword>
<keyword evidence="4" id="KW-1185">Reference proteome</keyword>
<organism evidence="3 4">
    <name type="scientific">Cerrena zonata</name>
    <dbReference type="NCBI Taxonomy" id="2478898"/>
    <lineage>
        <taxon>Eukaryota</taxon>
        <taxon>Fungi</taxon>
        <taxon>Dikarya</taxon>
        <taxon>Basidiomycota</taxon>
        <taxon>Agaricomycotina</taxon>
        <taxon>Agaricomycetes</taxon>
        <taxon>Polyporales</taxon>
        <taxon>Cerrenaceae</taxon>
        <taxon>Cerrena</taxon>
    </lineage>
</organism>